<dbReference type="EMBL" id="BONC01000037">
    <property type="protein sequence ID" value="GIF58805.1"/>
    <property type="molecule type" value="Genomic_DNA"/>
</dbReference>
<name>A0ABQ4C7Q7_9ACTN</name>
<evidence type="ECO:0000313" key="1">
    <source>
        <dbReference type="EMBL" id="GIF58805.1"/>
    </source>
</evidence>
<comment type="caution">
    <text evidence="1">The sequence shown here is derived from an EMBL/GenBank/DDBJ whole genome shotgun (WGS) entry which is preliminary data.</text>
</comment>
<reference evidence="1 2" key="1">
    <citation type="submission" date="2021-01" db="EMBL/GenBank/DDBJ databases">
        <title>Whole genome shotgun sequence of Asanoa iriomotensis NBRC 100142.</title>
        <authorList>
            <person name="Komaki H."/>
            <person name="Tamura T."/>
        </authorList>
    </citation>
    <scope>NUCLEOTIDE SEQUENCE [LARGE SCALE GENOMIC DNA]</scope>
    <source>
        <strain evidence="1 2">NBRC 100142</strain>
    </source>
</reference>
<dbReference type="Proteomes" id="UP000624325">
    <property type="component" value="Unassembled WGS sequence"/>
</dbReference>
<accession>A0ABQ4C7Q7</accession>
<gene>
    <name evidence="1" type="ORF">Air01nite_49000</name>
</gene>
<keyword evidence="2" id="KW-1185">Reference proteome</keyword>
<organism evidence="1 2">
    <name type="scientific">Asanoa iriomotensis</name>
    <dbReference type="NCBI Taxonomy" id="234613"/>
    <lineage>
        <taxon>Bacteria</taxon>
        <taxon>Bacillati</taxon>
        <taxon>Actinomycetota</taxon>
        <taxon>Actinomycetes</taxon>
        <taxon>Micromonosporales</taxon>
        <taxon>Micromonosporaceae</taxon>
        <taxon>Asanoa</taxon>
    </lineage>
</organism>
<sequence length="101" mass="10486">MTHANRIDTGPVPSGPYTIEICDGTPVAGNGLSAAAACGTATNADADRTRAIEMAAPHPLKWSLDLGADTIRLSLGQIRRAPSTLAFVKSNGVSKETLNLR</sequence>
<evidence type="ECO:0000313" key="2">
    <source>
        <dbReference type="Proteomes" id="UP000624325"/>
    </source>
</evidence>
<proteinExistence type="predicted"/>
<protein>
    <submittedName>
        <fullName evidence="1">Uncharacterized protein</fullName>
    </submittedName>
</protein>